<sequence>MADSTGLQFTVKVGALPESTFVVAEFALEEALNGPFQLRLELASPEPDVDFGAVLDQPCELLVWYNGELQRRVCGVVSDFAQGDSGFRRTRYQLMVQPALWRLSLRHNSRIFQAQKPDEILSILLQEHGITDYAFALKHEHAQREYCVQYRETDLDFVNRLAAEEGLFYFHEFDAGKHRVVFADDAAALTAGPALFFNLGNRSLEQGPYVRQFHYREAVRPSDVELKDYSFKTPAYGLSHKKQGSELEHQRDTYQHFDYPGRYKQDGSGKAFAQHRLDALRNDAVAGSGKSNSAALLPGQTFSLTEHPNGSLNTDWQIVRINHTGLQPQALEEEGGSGPTVYHNEFAVVKASTSWRARIGSPQAPYKPMVDGPQIAVVVGPEGEEIYCDEHGRVKLQFPWDRYGSSNDQSSCWVRVSQGWAGGQYGMMAIPRIGHEVIVSFLEGDPDQPIVTGRTFHATNRPPYELPANKTRTVLRTETHQGEGFNELRFEDQAGKEEIYIHGQKDLNVLIENDAAWHIKHDQHSDIDNERVTRIKANDHLTVEGEKRDQVKADYSLTVDASLHQKLGQSLLVEAGQEVHIKVGDKLVLEAGSEITLKGGGSFVKVDPSGIKLVGPAIKLNAGGSAGSGSGWSGKAPVVPKGVEVVKAPELVELIKAIPTEKAMEALLKEEKILAKVSFSGR</sequence>
<dbReference type="InterPro" id="IPR006533">
    <property type="entry name" value="T6SS_Vgr_RhsGE"/>
</dbReference>
<dbReference type="Gene3D" id="4.10.220.110">
    <property type="match status" value="1"/>
</dbReference>
<dbReference type="SUPFAM" id="SSF69255">
    <property type="entry name" value="gp5 N-terminal domain-like"/>
    <property type="match status" value="1"/>
</dbReference>
<dbReference type="Gene3D" id="2.40.50.230">
    <property type="entry name" value="Gp5 N-terminal domain"/>
    <property type="match status" value="1"/>
</dbReference>
<proteinExistence type="inferred from homology"/>
<dbReference type="Gene3D" id="3.55.50.10">
    <property type="entry name" value="Baseplate protein-like domains"/>
    <property type="match status" value="1"/>
</dbReference>
<accession>A0AAW7HXQ1</accession>
<evidence type="ECO:0000259" key="3">
    <source>
        <dbReference type="Pfam" id="PF22178"/>
    </source>
</evidence>
<dbReference type="PANTHER" id="PTHR32305:SF11">
    <property type="entry name" value="TYPE VI SECRETION SYSTEM SPIKE PROTEIN VGRG3"/>
    <property type="match status" value="1"/>
</dbReference>
<dbReference type="AlphaFoldDB" id="A0AAW7HXQ1"/>
<evidence type="ECO:0000313" key="4">
    <source>
        <dbReference type="EMBL" id="MDM5140261.1"/>
    </source>
</evidence>
<evidence type="ECO:0000256" key="1">
    <source>
        <dbReference type="ARBA" id="ARBA00005558"/>
    </source>
</evidence>
<gene>
    <name evidence="4" type="primary">vgrG</name>
    <name evidence="4" type="ORF">OB959_10665</name>
</gene>
<dbReference type="NCBIfam" id="TIGR01646">
    <property type="entry name" value="vgr_GE"/>
    <property type="match status" value="1"/>
</dbReference>
<dbReference type="InterPro" id="IPR050708">
    <property type="entry name" value="T6SS_VgrG/RHS"/>
</dbReference>
<dbReference type="InterPro" id="IPR006531">
    <property type="entry name" value="Gp5/Vgr_OB"/>
</dbReference>
<feature type="domain" description="Gp5/Type VI secretion system Vgr C-terminal trimerisation" evidence="3">
    <location>
        <begin position="474"/>
        <end position="582"/>
    </location>
</feature>
<dbReference type="SUPFAM" id="SSF69349">
    <property type="entry name" value="Phage fibre proteins"/>
    <property type="match status" value="1"/>
</dbReference>
<dbReference type="Pfam" id="PF22178">
    <property type="entry name" value="Gp5_trimer_C"/>
    <property type="match status" value="1"/>
</dbReference>
<dbReference type="PANTHER" id="PTHR32305">
    <property type="match status" value="1"/>
</dbReference>
<dbReference type="Pfam" id="PF04717">
    <property type="entry name" value="Phage_base_V"/>
    <property type="match status" value="1"/>
</dbReference>
<dbReference type="SUPFAM" id="SSF69279">
    <property type="entry name" value="Phage tail proteins"/>
    <property type="match status" value="2"/>
</dbReference>
<dbReference type="Gene3D" id="2.30.110.50">
    <property type="match status" value="1"/>
</dbReference>
<comment type="similarity">
    <text evidence="1">Belongs to the VgrG protein family.</text>
</comment>
<dbReference type="InterPro" id="IPR037026">
    <property type="entry name" value="Vgr_OB-fold_dom_sf"/>
</dbReference>
<evidence type="ECO:0000259" key="2">
    <source>
        <dbReference type="Pfam" id="PF04717"/>
    </source>
</evidence>
<reference evidence="4" key="1">
    <citation type="submission" date="2023-08" db="EMBL/GenBank/DDBJ databases">
        <title>WGS of Aeromonas isolates.</title>
        <authorList>
            <person name="Lee H."/>
        </authorList>
    </citation>
    <scope>NUCLEOTIDE SEQUENCE</scope>
    <source>
        <strain evidence="4">SL22</strain>
    </source>
</reference>
<dbReference type="RefSeq" id="WP_290021928.1">
    <property type="nucleotide sequence ID" value="NZ_JAOPLV010000004.1"/>
</dbReference>
<dbReference type="NCBIfam" id="TIGR03361">
    <property type="entry name" value="VI_Rhs_Vgr"/>
    <property type="match status" value="1"/>
</dbReference>
<dbReference type="EMBL" id="JAOPLV010000004">
    <property type="protein sequence ID" value="MDM5140261.1"/>
    <property type="molecule type" value="Genomic_DNA"/>
</dbReference>
<name>A0AAW7HXQ1_9GAMM</name>
<dbReference type="Proteomes" id="UP001168216">
    <property type="component" value="Unassembled WGS sequence"/>
</dbReference>
<comment type="caution">
    <text evidence="4">The sequence shown here is derived from an EMBL/GenBank/DDBJ whole genome shotgun (WGS) entry which is preliminary data.</text>
</comment>
<organism evidence="4 5">
    <name type="scientific">Aeromonas bestiarum</name>
    <dbReference type="NCBI Taxonomy" id="105751"/>
    <lineage>
        <taxon>Bacteria</taxon>
        <taxon>Pseudomonadati</taxon>
        <taxon>Pseudomonadota</taxon>
        <taxon>Gammaproteobacteria</taxon>
        <taxon>Aeromonadales</taxon>
        <taxon>Aeromonadaceae</taxon>
        <taxon>Aeromonas</taxon>
    </lineage>
</organism>
<protein>
    <submittedName>
        <fullName evidence="4">Type VI secretion system tip protein VgrG</fullName>
    </submittedName>
</protein>
<dbReference type="Pfam" id="PF05954">
    <property type="entry name" value="Phage_GPD"/>
    <property type="match status" value="1"/>
</dbReference>
<evidence type="ECO:0000313" key="5">
    <source>
        <dbReference type="Proteomes" id="UP001168216"/>
    </source>
</evidence>
<dbReference type="InterPro" id="IPR017847">
    <property type="entry name" value="T6SS_RhsGE_Vgr_subset"/>
</dbReference>
<feature type="domain" description="Gp5/Type VI secretion system Vgr protein OB-fold" evidence="2">
    <location>
        <begin position="389"/>
        <end position="455"/>
    </location>
</feature>
<dbReference type="InterPro" id="IPR054030">
    <property type="entry name" value="Gp5_Vgr_C"/>
</dbReference>